<feature type="domain" description="Radical SAM core" evidence="6">
    <location>
        <begin position="34"/>
        <end position="279"/>
    </location>
</feature>
<keyword evidence="2" id="KW-0949">S-adenosyl-L-methionine</keyword>
<keyword evidence="3" id="KW-0479">Metal-binding</keyword>
<dbReference type="InterPro" id="IPR006638">
    <property type="entry name" value="Elp3/MiaA/NifB-like_rSAM"/>
</dbReference>
<reference evidence="7 8" key="1">
    <citation type="journal article" date="2019" name="Int. J. Syst. Evol. Microbiol.">
        <title>The Global Catalogue of Microorganisms (GCM) 10K type strain sequencing project: providing services to taxonomists for standard genome sequencing and annotation.</title>
        <authorList>
            <consortium name="The Broad Institute Genomics Platform"/>
            <consortium name="The Broad Institute Genome Sequencing Center for Infectious Disease"/>
            <person name="Wu L."/>
            <person name="Ma J."/>
        </authorList>
    </citation>
    <scope>NUCLEOTIDE SEQUENCE [LARGE SCALE GENOMIC DNA]</scope>
    <source>
        <strain evidence="7 8">JCM 13929</strain>
    </source>
</reference>
<dbReference type="EMBL" id="BAAAMU010000026">
    <property type="protein sequence ID" value="GAA1639127.1"/>
    <property type="molecule type" value="Genomic_DNA"/>
</dbReference>
<dbReference type="PROSITE" id="PS51918">
    <property type="entry name" value="RADICAL_SAM"/>
    <property type="match status" value="1"/>
</dbReference>
<evidence type="ECO:0000256" key="1">
    <source>
        <dbReference type="ARBA" id="ARBA00017228"/>
    </source>
</evidence>
<dbReference type="RefSeq" id="WP_346106820.1">
    <property type="nucleotide sequence ID" value="NZ_BAAAMU010000026.1"/>
</dbReference>
<dbReference type="SUPFAM" id="SSF102114">
    <property type="entry name" value="Radical SAM enzymes"/>
    <property type="match status" value="1"/>
</dbReference>
<gene>
    <name evidence="7" type="primary">hemW_2</name>
    <name evidence="7" type="ORF">GCM10009733_040400</name>
</gene>
<sequence>MTLIERRPAMLPSLPALDQNTSGHRVVAEEFAVDEMGGDFLVYISIPFCRVRCRACPYFVNLLSPRDPRGMESAYVSALVADLERWASYRRWRTGRVRAVYIGGGTGSILGTEHLRTIMSAIETNFSLADDCEITLEGNASDFTPDKSRYVADSGISRVSLGVQSFDPDTLRTIGSPHAANQSISALHELKRHGFDNVQFDMMYNLPGQRREVWQRDLEQLGELDVRHFTIYEYRVHEGTPQQRLIKRGKVPQMLGTSAPAVQRMYEDVVEAAEQAGFEMYMFDYFAKPGYENRYNHWTHRRPDVEVLGIGPGAYGLINHRRFATAKNTDAYIDAVRRGEHLVTFVSPQMTARQRRERYLFNALHYYSVDFRVYEDAFGTVLLDDFRDEMAELAADGLIEVGPDAVHLTGPGRTWHRRLISYARSQTGSPRDQRS</sequence>
<accession>A0ABN2FBE0</accession>
<evidence type="ECO:0000313" key="8">
    <source>
        <dbReference type="Proteomes" id="UP001500064"/>
    </source>
</evidence>
<dbReference type="SMART" id="SM00729">
    <property type="entry name" value="Elp3"/>
    <property type="match status" value="1"/>
</dbReference>
<evidence type="ECO:0000256" key="4">
    <source>
        <dbReference type="ARBA" id="ARBA00023004"/>
    </source>
</evidence>
<proteinExistence type="predicted"/>
<evidence type="ECO:0000256" key="2">
    <source>
        <dbReference type="ARBA" id="ARBA00022691"/>
    </source>
</evidence>
<keyword evidence="5" id="KW-0411">Iron-sulfur</keyword>
<keyword evidence="8" id="KW-1185">Reference proteome</keyword>
<dbReference type="InterPro" id="IPR007197">
    <property type="entry name" value="rSAM"/>
</dbReference>
<dbReference type="InterPro" id="IPR013785">
    <property type="entry name" value="Aldolase_TIM"/>
</dbReference>
<dbReference type="InterPro" id="IPR034505">
    <property type="entry name" value="Coproporphyrinogen-III_oxidase"/>
</dbReference>
<keyword evidence="4" id="KW-0408">Iron</keyword>
<dbReference type="Gene3D" id="3.20.20.70">
    <property type="entry name" value="Aldolase class I"/>
    <property type="match status" value="1"/>
</dbReference>
<dbReference type="SFLD" id="SFLDG01065">
    <property type="entry name" value="anaerobic_coproporphyrinogen-I"/>
    <property type="match status" value="1"/>
</dbReference>
<name>A0ABN2FBE0_9ACTN</name>
<dbReference type="Proteomes" id="UP001500064">
    <property type="component" value="Unassembled WGS sequence"/>
</dbReference>
<dbReference type="InterPro" id="IPR058240">
    <property type="entry name" value="rSAM_sf"/>
</dbReference>
<comment type="caution">
    <text evidence="7">The sequence shown here is derived from an EMBL/GenBank/DDBJ whole genome shotgun (WGS) entry which is preliminary data.</text>
</comment>
<evidence type="ECO:0000256" key="3">
    <source>
        <dbReference type="ARBA" id="ARBA00022723"/>
    </source>
</evidence>
<dbReference type="CDD" id="cd01335">
    <property type="entry name" value="Radical_SAM"/>
    <property type="match status" value="1"/>
</dbReference>
<dbReference type="PANTHER" id="PTHR13932:SF5">
    <property type="entry name" value="RADICAL S-ADENOSYL METHIONINE DOMAIN-CONTAINING PROTEIN 1, MITOCHONDRIAL"/>
    <property type="match status" value="1"/>
</dbReference>
<protein>
    <recommendedName>
        <fullName evidence="1">Heme chaperone HemW</fullName>
    </recommendedName>
</protein>
<dbReference type="SFLD" id="SFLDS00029">
    <property type="entry name" value="Radical_SAM"/>
    <property type="match status" value="1"/>
</dbReference>
<evidence type="ECO:0000256" key="5">
    <source>
        <dbReference type="ARBA" id="ARBA00023014"/>
    </source>
</evidence>
<dbReference type="Pfam" id="PF04055">
    <property type="entry name" value="Radical_SAM"/>
    <property type="match status" value="1"/>
</dbReference>
<dbReference type="PANTHER" id="PTHR13932">
    <property type="entry name" value="COPROPORPHYRINIGEN III OXIDASE"/>
    <property type="match status" value="1"/>
</dbReference>
<evidence type="ECO:0000313" key="7">
    <source>
        <dbReference type="EMBL" id="GAA1639127.1"/>
    </source>
</evidence>
<evidence type="ECO:0000259" key="6">
    <source>
        <dbReference type="PROSITE" id="PS51918"/>
    </source>
</evidence>
<organism evidence="7 8">
    <name type="scientific">Nonomuraea maheshkhaliensis</name>
    <dbReference type="NCBI Taxonomy" id="419590"/>
    <lineage>
        <taxon>Bacteria</taxon>
        <taxon>Bacillati</taxon>
        <taxon>Actinomycetota</taxon>
        <taxon>Actinomycetes</taxon>
        <taxon>Streptosporangiales</taxon>
        <taxon>Streptosporangiaceae</taxon>
        <taxon>Nonomuraea</taxon>
    </lineage>
</organism>